<organism evidence="3 4">
    <name type="scientific">Polaribacter marinivivus</name>
    <dbReference type="NCBI Taxonomy" id="1524260"/>
    <lineage>
        <taxon>Bacteria</taxon>
        <taxon>Pseudomonadati</taxon>
        <taxon>Bacteroidota</taxon>
        <taxon>Flavobacteriia</taxon>
        <taxon>Flavobacteriales</taxon>
        <taxon>Flavobacteriaceae</taxon>
    </lineage>
</organism>
<dbReference type="SUPFAM" id="SSF47729">
    <property type="entry name" value="IHF-like DNA-binding proteins"/>
    <property type="match status" value="1"/>
</dbReference>
<dbReference type="NCBIfam" id="TIGR01201">
    <property type="entry name" value="HU_rel"/>
    <property type="match status" value="1"/>
</dbReference>
<dbReference type="InterPro" id="IPR005902">
    <property type="entry name" value="HU_DNA-bd_put"/>
</dbReference>
<comment type="caution">
    <text evidence="3">The sequence shown here is derived from an EMBL/GenBank/DDBJ whole genome shotgun (WGS) entry which is preliminary data.</text>
</comment>
<accession>A0ABV8R5K2</accession>
<proteinExistence type="predicted"/>
<reference evidence="4" key="1">
    <citation type="journal article" date="2019" name="Int. J. Syst. Evol. Microbiol.">
        <title>The Global Catalogue of Microorganisms (GCM) 10K type strain sequencing project: providing services to taxonomists for standard genome sequencing and annotation.</title>
        <authorList>
            <consortium name="The Broad Institute Genomics Platform"/>
            <consortium name="The Broad Institute Genome Sequencing Center for Infectious Disease"/>
            <person name="Wu L."/>
            <person name="Ma J."/>
        </authorList>
    </citation>
    <scope>NUCLEOTIDE SEQUENCE [LARGE SCALE GENOMIC DNA]</scope>
    <source>
        <strain evidence="4">CECT 8655</strain>
    </source>
</reference>
<evidence type="ECO:0000259" key="2">
    <source>
        <dbReference type="Pfam" id="PF18291"/>
    </source>
</evidence>
<dbReference type="InterPro" id="IPR010992">
    <property type="entry name" value="IHF-like_DNA-bd_dom_sf"/>
</dbReference>
<feature type="domain" description="HU" evidence="2">
    <location>
        <begin position="5"/>
        <end position="121"/>
    </location>
</feature>
<name>A0ABV8R5K2_9FLAO</name>
<protein>
    <submittedName>
        <fullName evidence="3">HU family DNA-binding protein</fullName>
    </submittedName>
</protein>
<evidence type="ECO:0000313" key="4">
    <source>
        <dbReference type="Proteomes" id="UP001595826"/>
    </source>
</evidence>
<keyword evidence="1 3" id="KW-0238">DNA-binding</keyword>
<evidence type="ECO:0000313" key="3">
    <source>
        <dbReference type="EMBL" id="MFC4267506.1"/>
    </source>
</evidence>
<dbReference type="InterPro" id="IPR041607">
    <property type="entry name" value="HU-HIG"/>
</dbReference>
<evidence type="ECO:0000256" key="1">
    <source>
        <dbReference type="ARBA" id="ARBA00023125"/>
    </source>
</evidence>
<keyword evidence="4" id="KW-1185">Reference proteome</keyword>
<dbReference type="Proteomes" id="UP001595826">
    <property type="component" value="Unassembled WGS sequence"/>
</dbReference>
<gene>
    <name evidence="3" type="ORF">ACFOWD_01200</name>
</gene>
<dbReference type="Gene3D" id="4.10.520.10">
    <property type="entry name" value="IHF-like DNA-binding proteins"/>
    <property type="match status" value="1"/>
</dbReference>
<sequence length="128" mass="14403">MISLNIIERPNPQDRTAENKFYAQVVATGKTDLERLAYLVSNQSTVREADCYAVILSLLHNIVDELKQGRIVKLDKLGAFQLGIQSEGVATAEEVTASVVKNLRIKFRPDQRMKNQLNLKTVQFTLAE</sequence>
<dbReference type="EMBL" id="JBHSCY010000001">
    <property type="protein sequence ID" value="MFC4267506.1"/>
    <property type="molecule type" value="Genomic_DNA"/>
</dbReference>
<dbReference type="Pfam" id="PF18291">
    <property type="entry name" value="HU-HIG"/>
    <property type="match status" value="1"/>
</dbReference>
<dbReference type="RefSeq" id="WP_377407432.1">
    <property type="nucleotide sequence ID" value="NZ_JBHSCY010000001.1"/>
</dbReference>
<dbReference type="GO" id="GO:0003677">
    <property type="term" value="F:DNA binding"/>
    <property type="evidence" value="ECO:0007669"/>
    <property type="project" value="UniProtKB-KW"/>
</dbReference>